<sequence>MEPVNKSEKRRRGECRNRKVTHKAPPEGQVFPDVGSKEELDLYSVNRQGLSALHMACLYGQLATIQLLVESRHGEHGADINTTTDSGETPLHLAAAEGLLSCTETLMQAGADALARDSLGQTPLDLARIWCHREVARYLKSCMWQTDKKKEMQERKLSQTLYIDLVGMVKLNKINKKTVIDEKMTEWANQKGLPLLKEFSPRVLVSQYHTQCLGSDPKHQPGGHLEDKNIPTKQPPASSPGPWTIFTGLQPEKPLREPDLRDKVTVLGGSQQPQYTTQWDSRRHPAPDLPLDVLQRVLFPRAFPSRIASPRYFEPKDIVEVQHRGYPQGRSTSPWTEVAMHLAEVLEPGHY</sequence>
<gene>
    <name evidence="3" type="ORF">CgunFtcFv8_006276</name>
</gene>
<evidence type="ECO:0000313" key="3">
    <source>
        <dbReference type="EMBL" id="KAK5893401.1"/>
    </source>
</evidence>
<dbReference type="AlphaFoldDB" id="A0AAN8BWY5"/>
<accession>A0AAN8BWY5</accession>
<feature type="compositionally biased region" description="Basic and acidic residues" evidence="2">
    <location>
        <begin position="216"/>
        <end position="230"/>
    </location>
</feature>
<dbReference type="GO" id="GO:0007080">
    <property type="term" value="P:mitotic metaphase chromosome alignment"/>
    <property type="evidence" value="ECO:0007669"/>
    <property type="project" value="TreeGrafter"/>
</dbReference>
<evidence type="ECO:0000313" key="4">
    <source>
        <dbReference type="Proteomes" id="UP001331515"/>
    </source>
</evidence>
<dbReference type="InterPro" id="IPR042335">
    <property type="entry name" value="ANKRD53"/>
</dbReference>
<feature type="region of interest" description="Disordered" evidence="2">
    <location>
        <begin position="214"/>
        <end position="258"/>
    </location>
</feature>
<dbReference type="Pfam" id="PF12796">
    <property type="entry name" value="Ank_2"/>
    <property type="match status" value="1"/>
</dbReference>
<reference evidence="3 4" key="1">
    <citation type="journal article" date="2023" name="Mol. Biol. Evol.">
        <title>Genomics of Secondarily Temperate Adaptation in the Only Non-Antarctic Icefish.</title>
        <authorList>
            <person name="Rivera-Colon A.G."/>
            <person name="Rayamajhi N."/>
            <person name="Minhas B.F."/>
            <person name="Madrigal G."/>
            <person name="Bilyk K.T."/>
            <person name="Yoon V."/>
            <person name="Hune M."/>
            <person name="Gregory S."/>
            <person name="Cheng C.H.C."/>
            <person name="Catchen J.M."/>
        </authorList>
    </citation>
    <scope>NUCLEOTIDE SEQUENCE [LARGE SCALE GENOMIC DNA]</scope>
    <source>
        <tissue evidence="3">White muscle</tissue>
    </source>
</reference>
<dbReference type="Proteomes" id="UP001331515">
    <property type="component" value="Unassembled WGS sequence"/>
</dbReference>
<dbReference type="GO" id="GO:0000922">
    <property type="term" value="C:spindle pole"/>
    <property type="evidence" value="ECO:0007669"/>
    <property type="project" value="TreeGrafter"/>
</dbReference>
<dbReference type="PROSITE" id="PS50088">
    <property type="entry name" value="ANK_REPEAT"/>
    <property type="match status" value="1"/>
</dbReference>
<feature type="repeat" description="ANK" evidence="1">
    <location>
        <begin position="86"/>
        <end position="118"/>
    </location>
</feature>
<dbReference type="EMBL" id="JAURVH010001535">
    <property type="protein sequence ID" value="KAK5893401.1"/>
    <property type="molecule type" value="Genomic_DNA"/>
</dbReference>
<dbReference type="InterPro" id="IPR002110">
    <property type="entry name" value="Ankyrin_rpt"/>
</dbReference>
<dbReference type="GO" id="GO:1902412">
    <property type="term" value="P:regulation of mitotic cytokinesis"/>
    <property type="evidence" value="ECO:0007669"/>
    <property type="project" value="InterPro"/>
</dbReference>
<evidence type="ECO:0000256" key="2">
    <source>
        <dbReference type="SAM" id="MobiDB-lite"/>
    </source>
</evidence>
<dbReference type="PANTHER" id="PTHR24160">
    <property type="entry name" value="ANKYRIN REPEAT DOMAIN-CONTAINING PROTEIN 53"/>
    <property type="match status" value="1"/>
</dbReference>
<dbReference type="GO" id="GO:0031116">
    <property type="term" value="P:positive regulation of microtubule polymerization"/>
    <property type="evidence" value="ECO:0007669"/>
    <property type="project" value="TreeGrafter"/>
</dbReference>
<comment type="caution">
    <text evidence="3">The sequence shown here is derived from an EMBL/GenBank/DDBJ whole genome shotgun (WGS) entry which is preliminary data.</text>
</comment>
<keyword evidence="1" id="KW-0040">ANK repeat</keyword>
<dbReference type="PROSITE" id="PS50297">
    <property type="entry name" value="ANK_REP_REGION"/>
    <property type="match status" value="1"/>
</dbReference>
<evidence type="ECO:0008006" key="5">
    <source>
        <dbReference type="Google" id="ProtNLM"/>
    </source>
</evidence>
<feature type="compositionally biased region" description="Basic residues" evidence="2">
    <location>
        <begin position="8"/>
        <end position="22"/>
    </location>
</feature>
<dbReference type="SUPFAM" id="SSF48403">
    <property type="entry name" value="Ankyrin repeat"/>
    <property type="match status" value="1"/>
</dbReference>
<dbReference type="Gene3D" id="1.25.40.20">
    <property type="entry name" value="Ankyrin repeat-containing domain"/>
    <property type="match status" value="1"/>
</dbReference>
<dbReference type="PANTHER" id="PTHR24160:SF1">
    <property type="entry name" value="ANKYRIN REPEAT DOMAIN-CONTAINING PROTEIN 53"/>
    <property type="match status" value="1"/>
</dbReference>
<name>A0AAN8BWY5_CHAGU</name>
<evidence type="ECO:0000256" key="1">
    <source>
        <dbReference type="PROSITE-ProRule" id="PRU00023"/>
    </source>
</evidence>
<dbReference type="SMART" id="SM00248">
    <property type="entry name" value="ANK"/>
    <property type="match status" value="3"/>
</dbReference>
<dbReference type="InterPro" id="IPR036770">
    <property type="entry name" value="Ankyrin_rpt-contain_sf"/>
</dbReference>
<proteinExistence type="predicted"/>
<organism evidence="3 4">
    <name type="scientific">Champsocephalus gunnari</name>
    <name type="common">Mackerel icefish</name>
    <dbReference type="NCBI Taxonomy" id="52237"/>
    <lineage>
        <taxon>Eukaryota</taxon>
        <taxon>Metazoa</taxon>
        <taxon>Chordata</taxon>
        <taxon>Craniata</taxon>
        <taxon>Vertebrata</taxon>
        <taxon>Euteleostomi</taxon>
        <taxon>Actinopterygii</taxon>
        <taxon>Neopterygii</taxon>
        <taxon>Teleostei</taxon>
        <taxon>Neoteleostei</taxon>
        <taxon>Acanthomorphata</taxon>
        <taxon>Eupercaria</taxon>
        <taxon>Perciformes</taxon>
        <taxon>Notothenioidei</taxon>
        <taxon>Channichthyidae</taxon>
        <taxon>Champsocephalus</taxon>
    </lineage>
</organism>
<dbReference type="GO" id="GO:0060236">
    <property type="term" value="P:regulation of mitotic spindle organization"/>
    <property type="evidence" value="ECO:0007669"/>
    <property type="project" value="TreeGrafter"/>
</dbReference>
<protein>
    <recommendedName>
        <fullName evidence="5">Ankyrin repeat domain-containing protein 53</fullName>
    </recommendedName>
</protein>
<feature type="region of interest" description="Disordered" evidence="2">
    <location>
        <begin position="1"/>
        <end position="29"/>
    </location>
</feature>
<keyword evidence="4" id="KW-1185">Reference proteome</keyword>